<gene>
    <name evidence="2" type="ORF">Cni_G23232</name>
</gene>
<feature type="region of interest" description="Disordered" evidence="1">
    <location>
        <begin position="757"/>
        <end position="782"/>
    </location>
</feature>
<feature type="compositionally biased region" description="Polar residues" evidence="1">
    <location>
        <begin position="371"/>
        <end position="398"/>
    </location>
</feature>
<feature type="compositionally biased region" description="Low complexity" evidence="1">
    <location>
        <begin position="1071"/>
        <end position="1084"/>
    </location>
</feature>
<protein>
    <submittedName>
        <fullName evidence="2">Uncharacterized protein</fullName>
    </submittedName>
</protein>
<feature type="region of interest" description="Disordered" evidence="1">
    <location>
        <begin position="904"/>
        <end position="924"/>
    </location>
</feature>
<feature type="compositionally biased region" description="Polar residues" evidence="1">
    <location>
        <begin position="874"/>
        <end position="883"/>
    </location>
</feature>
<feature type="region of interest" description="Disordered" evidence="1">
    <location>
        <begin position="1217"/>
        <end position="1258"/>
    </location>
</feature>
<accession>A0AAQ3KVS2</accession>
<sequence length="1711" mass="186443">MQFWQQLMNKQLQEQRRLQQLQQLDQEARQLTPHSQLAAVGKPAAGNQLLETLNEMPINDAYNYMWPNNYVGSMSNLTSNSQMFMAGNMNMMQPGVLQNLANGDIILADQNRVMRSMGFMPHQSDQSILGMPVSGTSSSDQYSQFLAMSNNCNDLMTKAAVPTAEKPSCPSSTFQNDQQSAAQGCLQDKTSATQYFQGGHTFDNSPMQILGNDIASGNFQQANNLQVHDQFHEFHGRQEQDDLSGNIQEKPVSQVGTSTSMASLDPIEQKLLFGTDDGNWGVSLGGSLGIDGDMHGHPSENDYSGAFPSINSGSWSALMQEAVQASSSDKGGLQEEWSGLSFQKSDQPLGKPLHTTNDNGKQPTAWDIRNRQNTTSLTSRSFPLFNDSNTTPSSSTGPRNRHLLESACEENNMISAEASLVSMKSTSQGANNKEPLNNQHQTKLIEGGLRGKLPSASGTWTGQTIGQHENSSSDIQFKSQEMGGGWVGQQNLPLSSVPIQPVNSFTGWHTSYPMISRGDNASNYHEFQGNLWKVGENHVTLNSGLQRAKSDIGSPKIQAEDSLAAKYGSVGNTHTIKLNQDMNQQVINEQNSVFGRHLNANASLSSEVEKYEENQKQPIRRLQAAWELPTSPAAERLSDDYEQEKGRRRVLPGKGYVGDAMKDLSGSQKSPVHYGQHNIGSKMFQSSVGNMRKAEEPSFPPNHQVSLQRLSNSDFDGSNGVEQSFGQSHFAGNVSNDDHVDGSKRIALEAEGMQSRNTIPAYASSSSFDRSTAQYSQRETVPQSSNNMLELLNKVDQSRNGNSVNVSDTSTQVAGHVSVIHPHFDPSSNLRGFGLRLAPPSQKQSLPNYVPNSKRPLNDSKVGQSGHEAGYQDQARSNYTSSVRPVPPTDEAFKVENWGRISSLSGQQNSRHPEENKFFGSLSGTADFPLMQEQQQLQQTNLASAKDHLEQKWQQQQYNNCNITSHEALDQSVKFSTGSQTNVHTLVKNASLIKHLNDSHEGAVASGSVQTSSHTLAGRFSTPTVASIAQNHVTGGSQISSGGIDHAKPPFAGFSQIPSSSHQLPVQETKSGSQSSTSGISQQPGFSRMLHNVWTNISAQQRQAGINPLLTPNVLQSIINHGRDRSSWGMPKVGDSQVNKEEGSPSEVGTSCSDSQREEENPLQGKSSNLRTEVDAACKSRSAAQREETALKPSFDGGSGVPFSSLVHLHQKDVNQAKTGQAPALSSQVLHSPPTSVASSSNDTGISGHMPKPSDVQPQNYSLLHQIQSMKASDSDLHKMSGNIAKEASFSSHATQMNSNMHQRYDHGQNLVSRFPADVQVGAGSQVPFQSDAKMLSFASNDNEEKNPSTSAAGQHDLQTQLNAFGTGAAATVLGGNERSRISPQMAPSWFEHYGTYQNGRMAALYDAQRSGKAPMQQYFLQRVPARMEDSAVLEQRLNSTHVGRQSTLESKISPSESSHSVLPPNIMDHGMILRSKKRKSVTADMPWHKIVNESPQSLEDISLADLDWNLVANRLMEKADDEAEAIEDDPSVAQSRRRIILTTKLMHQLVPAVPSALLKGEATSAYGSITFAVAKSALADACSLVSSSKTDLHMPLEKETTMHGELNSSKVGVGINTKFVEDFIDRSKKLEAEFSRLDKVSSMLDVRLECQDLERFSIVNRLGKFHGRAHADGVEVSSATGNVHRIFPQRYITALPVPGNLPEGIPCFSL</sequence>
<name>A0AAQ3KVS2_9LILI</name>
<feature type="region of interest" description="Disordered" evidence="1">
    <location>
        <begin position="343"/>
        <end position="400"/>
    </location>
</feature>
<feature type="region of interest" description="Disordered" evidence="1">
    <location>
        <begin position="1441"/>
        <end position="1467"/>
    </location>
</feature>
<evidence type="ECO:0000313" key="2">
    <source>
        <dbReference type="EMBL" id="WOL14452.1"/>
    </source>
</evidence>
<feature type="region of interest" description="Disordered" evidence="1">
    <location>
        <begin position="840"/>
        <end position="887"/>
    </location>
</feature>
<reference evidence="2 3" key="1">
    <citation type="submission" date="2023-10" db="EMBL/GenBank/DDBJ databases">
        <title>Chromosome-scale genome assembly provides insights into flower coloration mechanisms of Canna indica.</title>
        <authorList>
            <person name="Li C."/>
        </authorList>
    </citation>
    <scope>NUCLEOTIDE SEQUENCE [LARGE SCALE GENOMIC DNA]</scope>
    <source>
        <tissue evidence="2">Flower</tissue>
    </source>
</reference>
<proteinExistence type="predicted"/>
<dbReference type="Proteomes" id="UP001327560">
    <property type="component" value="Chromosome 7"/>
</dbReference>
<feature type="region of interest" description="Disordered" evidence="1">
    <location>
        <begin position="1038"/>
        <end position="1084"/>
    </location>
</feature>
<evidence type="ECO:0000256" key="1">
    <source>
        <dbReference type="SAM" id="MobiDB-lite"/>
    </source>
</evidence>
<feature type="compositionally biased region" description="Low complexity" evidence="1">
    <location>
        <begin position="1447"/>
        <end position="1461"/>
    </location>
</feature>
<dbReference type="EMBL" id="CP136896">
    <property type="protein sequence ID" value="WOL14452.1"/>
    <property type="molecule type" value="Genomic_DNA"/>
</dbReference>
<feature type="compositionally biased region" description="Polar residues" evidence="1">
    <location>
        <begin position="1217"/>
        <end position="1245"/>
    </location>
</feature>
<feature type="compositionally biased region" description="Basic and acidic residues" evidence="1">
    <location>
        <begin position="1172"/>
        <end position="1190"/>
    </location>
</feature>
<organism evidence="2 3">
    <name type="scientific">Canna indica</name>
    <name type="common">Indian-shot</name>
    <dbReference type="NCBI Taxonomy" id="4628"/>
    <lineage>
        <taxon>Eukaryota</taxon>
        <taxon>Viridiplantae</taxon>
        <taxon>Streptophyta</taxon>
        <taxon>Embryophyta</taxon>
        <taxon>Tracheophyta</taxon>
        <taxon>Spermatophyta</taxon>
        <taxon>Magnoliopsida</taxon>
        <taxon>Liliopsida</taxon>
        <taxon>Zingiberales</taxon>
        <taxon>Cannaceae</taxon>
        <taxon>Canna</taxon>
    </lineage>
</organism>
<keyword evidence="3" id="KW-1185">Reference proteome</keyword>
<feature type="compositionally biased region" description="Polar residues" evidence="1">
    <location>
        <begin position="841"/>
        <end position="851"/>
    </location>
</feature>
<dbReference type="PANTHER" id="PTHR31267:SF2">
    <property type="entry name" value="EXPRESSED PROTEIN"/>
    <property type="match status" value="1"/>
</dbReference>
<feature type="region of interest" description="Disordered" evidence="1">
    <location>
        <begin position="1122"/>
        <end position="1199"/>
    </location>
</feature>
<feature type="compositionally biased region" description="Polar residues" evidence="1">
    <location>
        <begin position="1056"/>
        <end position="1070"/>
    </location>
</feature>
<dbReference type="PANTHER" id="PTHR31267">
    <property type="entry name" value="DENTIN SIALOPHOSPHOPROTEIN-LIKE PROTEIN"/>
    <property type="match status" value="1"/>
</dbReference>
<evidence type="ECO:0000313" key="3">
    <source>
        <dbReference type="Proteomes" id="UP001327560"/>
    </source>
</evidence>